<feature type="compositionally biased region" description="Pro residues" evidence="1">
    <location>
        <begin position="331"/>
        <end position="352"/>
    </location>
</feature>
<keyword evidence="3" id="KW-1185">Reference proteome</keyword>
<comment type="caution">
    <text evidence="2">The sequence shown here is derived from an EMBL/GenBank/DDBJ whole genome shotgun (WGS) entry which is preliminary data.</text>
</comment>
<feature type="region of interest" description="Disordered" evidence="1">
    <location>
        <begin position="281"/>
        <end position="356"/>
    </location>
</feature>
<feature type="region of interest" description="Disordered" evidence="1">
    <location>
        <begin position="1"/>
        <end position="78"/>
    </location>
</feature>
<dbReference type="GeneID" id="59348469"/>
<sequence>MPRKAGAKRVLNLGAHGQKQDKRRKLDVPSDEEHETNDLNTLLSPVDHHHPTSDSDFDSDDELPLEIEEEDDVPHPTNSDTLLTWLQLCDKLLPVSGRMVSALEPTGQPIPSQTSCPAIHVSAAPRRRVQYYSTKIGKEPSKRCQQEKRKAEKERTEREAAENKRMGVRNGTLFEAFGRAQARVDEHNRAKIIVVDDAGSESSDGDIEMVPAEEDLGLKSSADENGLEASFGTQMNERLEFEGPRVWGGTPLPAQELREMTPVAPLLSEMAVKSLGKRAWVEDVEESGEGTEDDDEDPLAGTEITTEPLEMSAEERAEEGLDEDEPWDQAHPPPAISSEPTLPPNLPCPSVPPEHQIRNNQVDARRIPSRVPSNESVVKAIANIHDKLRPASQGWTRTHSSQARLGVASAS</sequence>
<evidence type="ECO:0000256" key="1">
    <source>
        <dbReference type="SAM" id="MobiDB-lite"/>
    </source>
</evidence>
<proteinExistence type="predicted"/>
<feature type="region of interest" description="Disordered" evidence="1">
    <location>
        <begin position="391"/>
        <end position="411"/>
    </location>
</feature>
<gene>
    <name evidence="2" type="ORF">MIND_00932900</name>
</gene>
<feature type="region of interest" description="Disordered" evidence="1">
    <location>
        <begin position="137"/>
        <end position="163"/>
    </location>
</feature>
<dbReference type="Proteomes" id="UP000636479">
    <property type="component" value="Unassembled WGS sequence"/>
</dbReference>
<dbReference type="RefSeq" id="XP_037217365.1">
    <property type="nucleotide sequence ID" value="XM_037365953.1"/>
</dbReference>
<accession>A0A8H6SCG7</accession>
<feature type="compositionally biased region" description="Polar residues" evidence="1">
    <location>
        <begin position="393"/>
        <end position="403"/>
    </location>
</feature>
<organism evidence="2 3">
    <name type="scientific">Mycena indigotica</name>
    <dbReference type="NCBI Taxonomy" id="2126181"/>
    <lineage>
        <taxon>Eukaryota</taxon>
        <taxon>Fungi</taxon>
        <taxon>Dikarya</taxon>
        <taxon>Basidiomycota</taxon>
        <taxon>Agaricomycotina</taxon>
        <taxon>Agaricomycetes</taxon>
        <taxon>Agaricomycetidae</taxon>
        <taxon>Agaricales</taxon>
        <taxon>Marasmiineae</taxon>
        <taxon>Mycenaceae</taxon>
        <taxon>Mycena</taxon>
    </lineage>
</organism>
<feature type="compositionally biased region" description="Acidic residues" evidence="1">
    <location>
        <begin position="55"/>
        <end position="72"/>
    </location>
</feature>
<dbReference type="EMBL" id="JACAZF010000008">
    <property type="protein sequence ID" value="KAF7297006.1"/>
    <property type="molecule type" value="Genomic_DNA"/>
</dbReference>
<evidence type="ECO:0000313" key="2">
    <source>
        <dbReference type="EMBL" id="KAF7297006.1"/>
    </source>
</evidence>
<evidence type="ECO:0000313" key="3">
    <source>
        <dbReference type="Proteomes" id="UP000636479"/>
    </source>
</evidence>
<dbReference type="AlphaFoldDB" id="A0A8H6SCG7"/>
<protein>
    <submittedName>
        <fullName evidence="2">Uncharacterized protein</fullName>
    </submittedName>
</protein>
<feature type="compositionally biased region" description="Acidic residues" evidence="1">
    <location>
        <begin position="282"/>
        <end position="298"/>
    </location>
</feature>
<reference evidence="2" key="1">
    <citation type="submission" date="2020-05" db="EMBL/GenBank/DDBJ databases">
        <title>Mycena genomes resolve the evolution of fungal bioluminescence.</title>
        <authorList>
            <person name="Tsai I.J."/>
        </authorList>
    </citation>
    <scope>NUCLEOTIDE SEQUENCE</scope>
    <source>
        <strain evidence="2">171206Taipei</strain>
    </source>
</reference>
<name>A0A8H6SCG7_9AGAR</name>
<feature type="compositionally biased region" description="Basic and acidic residues" evidence="1">
    <location>
        <begin position="18"/>
        <end position="28"/>
    </location>
</feature>